<dbReference type="PANTHER" id="PTHR22550">
    <property type="entry name" value="SPORE GERMINATION PROTEIN"/>
    <property type="match status" value="1"/>
</dbReference>
<dbReference type="InterPro" id="IPR050768">
    <property type="entry name" value="UPF0353/GerABKA_families"/>
</dbReference>
<feature type="transmembrane region" description="Helical" evidence="3">
    <location>
        <begin position="314"/>
        <end position="340"/>
    </location>
</feature>
<dbReference type="GO" id="GO:0016020">
    <property type="term" value="C:membrane"/>
    <property type="evidence" value="ECO:0007669"/>
    <property type="project" value="InterPro"/>
</dbReference>
<feature type="transmembrane region" description="Helical" evidence="3">
    <location>
        <begin position="283"/>
        <end position="302"/>
    </location>
</feature>
<dbReference type="GO" id="GO:0009847">
    <property type="term" value="P:spore germination"/>
    <property type="evidence" value="ECO:0007669"/>
    <property type="project" value="InterPro"/>
</dbReference>
<dbReference type="AlphaFoldDB" id="A0A9D1NA10"/>
<evidence type="ECO:0000313" key="5">
    <source>
        <dbReference type="Proteomes" id="UP000886857"/>
    </source>
</evidence>
<comment type="similarity">
    <text evidence="1">Belongs to the GerABKA family.</text>
</comment>
<evidence type="ECO:0000313" key="4">
    <source>
        <dbReference type="EMBL" id="HIU99292.1"/>
    </source>
</evidence>
<evidence type="ECO:0000256" key="2">
    <source>
        <dbReference type="ARBA" id="ARBA00023136"/>
    </source>
</evidence>
<keyword evidence="2 3" id="KW-0472">Membrane</keyword>
<dbReference type="PIRSF" id="PIRSF005690">
    <property type="entry name" value="GerBA"/>
    <property type="match status" value="1"/>
</dbReference>
<reference evidence="4" key="1">
    <citation type="submission" date="2020-10" db="EMBL/GenBank/DDBJ databases">
        <authorList>
            <person name="Gilroy R."/>
        </authorList>
    </citation>
    <scope>NUCLEOTIDE SEQUENCE</scope>
    <source>
        <strain evidence="4">10406</strain>
    </source>
</reference>
<dbReference type="PANTHER" id="PTHR22550:SF5">
    <property type="entry name" value="LEUCINE ZIPPER PROTEIN 4"/>
    <property type="match status" value="1"/>
</dbReference>
<comment type="caution">
    <text evidence="4">The sequence shown here is derived from an EMBL/GenBank/DDBJ whole genome shotgun (WGS) entry which is preliminary data.</text>
</comment>
<gene>
    <name evidence="4" type="ORF">IAC73_05575</name>
</gene>
<proteinExistence type="inferred from homology"/>
<evidence type="ECO:0000256" key="1">
    <source>
        <dbReference type="ARBA" id="ARBA00005278"/>
    </source>
</evidence>
<name>A0A9D1NA10_9FIRM</name>
<keyword evidence="3" id="KW-0812">Transmembrane</keyword>
<evidence type="ECO:0000256" key="3">
    <source>
        <dbReference type="SAM" id="Phobius"/>
    </source>
</evidence>
<dbReference type="Pfam" id="PF03323">
    <property type="entry name" value="GerA"/>
    <property type="match status" value="1"/>
</dbReference>
<accession>A0A9D1NA10</accession>
<dbReference type="EMBL" id="DVOE01000085">
    <property type="protein sequence ID" value="HIU99292.1"/>
    <property type="molecule type" value="Genomic_DNA"/>
</dbReference>
<reference evidence="4" key="2">
    <citation type="journal article" date="2021" name="PeerJ">
        <title>Extensive microbial diversity within the chicken gut microbiome revealed by metagenomics and culture.</title>
        <authorList>
            <person name="Gilroy R."/>
            <person name="Ravi A."/>
            <person name="Getino M."/>
            <person name="Pursley I."/>
            <person name="Horton D.L."/>
            <person name="Alikhan N.F."/>
            <person name="Baker D."/>
            <person name="Gharbi K."/>
            <person name="Hall N."/>
            <person name="Watson M."/>
            <person name="Adriaenssens E.M."/>
            <person name="Foster-Nyarko E."/>
            <person name="Jarju S."/>
            <person name="Secka A."/>
            <person name="Antonio M."/>
            <person name="Oren A."/>
            <person name="Chaudhuri R.R."/>
            <person name="La Ragione R."/>
            <person name="Hildebrand F."/>
            <person name="Pallen M.J."/>
        </authorList>
    </citation>
    <scope>NUCLEOTIDE SEQUENCE</scope>
    <source>
        <strain evidence="4">10406</strain>
    </source>
</reference>
<keyword evidence="3" id="KW-1133">Transmembrane helix</keyword>
<feature type="transmembrane region" description="Helical" evidence="3">
    <location>
        <begin position="376"/>
        <end position="394"/>
    </location>
</feature>
<dbReference type="Proteomes" id="UP000886857">
    <property type="component" value="Unassembled WGS sequence"/>
</dbReference>
<feature type="transmembrane region" description="Helical" evidence="3">
    <location>
        <begin position="352"/>
        <end position="370"/>
    </location>
</feature>
<sequence>MDRDGFKCRMTGVFHSSGDLLLRDIDAGGSDCCLVFLDGLSDKLLLEQDVIAPLSALKTPLSGENASSEDIRARLLSELPFCQDIPALPFSAAVEKIAAGDAALFVPGAEELMIFSLRKFEKRAVAEPPTATVLKGPREGFIEEIKTNTALVRRRIKSPDLVFENLTVGRFSGTPVSLAYIHGVADPRTVDEIRRRLSEIDTDGVIDSSYLAAFLEPTPLSLFKRVGGTEKPDIVAAKLLEGRVAVIADGSPIVLTMPFVFAEDLQDSYDYFAGDKRAAAARIFRLFGAALTVLLPAAYVALQSAHYHLLPLKFLMTLVGATSSIPFPPAVEMLVVLLLFEILNEASVRMPRYLGVSLSIVGAIVLGDTAVKAGLISSPAVLVTALSSIGVFCVPDQVGTLSVLRIAFLLVSAVLGLFGMIVAFLCLTAYLSCLSSFGSPYLAPYAPRISPDLKDGALPSPVSEMYTRPYTVSTKNRTRMRKKEDSCD</sequence>
<dbReference type="InterPro" id="IPR004995">
    <property type="entry name" value="Spore_Ger"/>
</dbReference>
<protein>
    <submittedName>
        <fullName evidence="4">Spore germination protein</fullName>
    </submittedName>
</protein>
<feature type="transmembrane region" description="Helical" evidence="3">
    <location>
        <begin position="406"/>
        <end position="431"/>
    </location>
</feature>
<organism evidence="4 5">
    <name type="scientific">Candidatus Limadaptatus stercoripullorum</name>
    <dbReference type="NCBI Taxonomy" id="2840846"/>
    <lineage>
        <taxon>Bacteria</taxon>
        <taxon>Bacillati</taxon>
        <taxon>Bacillota</taxon>
        <taxon>Clostridia</taxon>
        <taxon>Eubacteriales</taxon>
        <taxon>Candidatus Limadaptatus</taxon>
    </lineage>
</organism>